<dbReference type="Proteomes" id="UP001482520">
    <property type="component" value="Unassembled WGS sequence"/>
</dbReference>
<comment type="caution">
    <text evidence="1">The sequence shown here is derived from an EMBL/GenBank/DDBJ whole genome shotgun (WGS) entry which is preliminary data.</text>
</comment>
<organism evidence="1 2">
    <name type="scientific">Nocardioides kribbensis</name>
    <dbReference type="NCBI Taxonomy" id="305517"/>
    <lineage>
        <taxon>Bacteria</taxon>
        <taxon>Bacillati</taxon>
        <taxon>Actinomycetota</taxon>
        <taxon>Actinomycetes</taxon>
        <taxon>Propionibacteriales</taxon>
        <taxon>Nocardioidaceae</taxon>
        <taxon>Nocardioides</taxon>
    </lineage>
</organism>
<sequence length="93" mass="9808">MSDFPEEYAAAYATARSCLIALARSSPCCEAATFDELLFELDDLHGGPGPATYPVVAGRADLLVWFESAVRRMIAAGGDVDALELIVLVACAV</sequence>
<dbReference type="EMBL" id="JBEGDP010000008">
    <property type="protein sequence ID" value="MEQ7847449.1"/>
    <property type="molecule type" value="Genomic_DNA"/>
</dbReference>
<dbReference type="RefSeq" id="WP_349804465.1">
    <property type="nucleotide sequence ID" value="NZ_JBEGDP010000008.1"/>
</dbReference>
<keyword evidence="2" id="KW-1185">Reference proteome</keyword>
<evidence type="ECO:0000313" key="2">
    <source>
        <dbReference type="Proteomes" id="UP001482520"/>
    </source>
</evidence>
<evidence type="ECO:0000313" key="1">
    <source>
        <dbReference type="EMBL" id="MEQ7847449.1"/>
    </source>
</evidence>
<gene>
    <name evidence="1" type="ORF">V6R90_09185</name>
</gene>
<accession>A0ABV1NY78</accession>
<protein>
    <submittedName>
        <fullName evidence="1">Uncharacterized protein</fullName>
    </submittedName>
</protein>
<name>A0ABV1NY78_9ACTN</name>
<proteinExistence type="predicted"/>
<reference evidence="1 2" key="1">
    <citation type="submission" date="2024-02" db="EMBL/GenBank/DDBJ databases">
        <title>Full genome sequence of Nocardioides kribbensis.</title>
        <authorList>
            <person name="Poletto B.L."/>
            <person name="Silva G."/>
            <person name="Galante D."/>
            <person name="Campos K.R."/>
            <person name="Santos M.B.N."/>
            <person name="Sacchi C.T."/>
        </authorList>
    </citation>
    <scope>NUCLEOTIDE SEQUENCE [LARGE SCALE GENOMIC DNA]</scope>
    <source>
        <strain evidence="1 2">O4R</strain>
    </source>
</reference>